<accession>A0A1Y6MD80</accession>
<evidence type="ECO:0000256" key="3">
    <source>
        <dbReference type="ARBA" id="ARBA00034247"/>
    </source>
</evidence>
<dbReference type="PANTHER" id="PTHR45138">
    <property type="entry name" value="REGULATORY COMPONENTS OF SENSORY TRANSDUCTION SYSTEM"/>
    <property type="match status" value="1"/>
</dbReference>
<dbReference type="FunFam" id="3.30.70.270:FF:000001">
    <property type="entry name" value="Diguanylate cyclase domain protein"/>
    <property type="match status" value="1"/>
</dbReference>
<dbReference type="RefSeq" id="WP_087844768.1">
    <property type="nucleotide sequence ID" value="NZ_FYAK01000002.1"/>
</dbReference>
<dbReference type="Gene3D" id="3.30.450.20">
    <property type="entry name" value="PAS domain"/>
    <property type="match status" value="1"/>
</dbReference>
<dbReference type="InterPro" id="IPR029787">
    <property type="entry name" value="Nucleotide_cyclase"/>
</dbReference>
<evidence type="ECO:0000313" key="6">
    <source>
        <dbReference type="Proteomes" id="UP000195963"/>
    </source>
</evidence>
<dbReference type="InterPro" id="IPR013656">
    <property type="entry name" value="PAS_4"/>
</dbReference>
<dbReference type="AlphaFoldDB" id="A0A1Y6MD80"/>
<dbReference type="PANTHER" id="PTHR45138:SF9">
    <property type="entry name" value="DIGUANYLATE CYCLASE DGCM-RELATED"/>
    <property type="match status" value="1"/>
</dbReference>
<organism evidence="5 6">
    <name type="scientific">Photobacterium malacitanum</name>
    <dbReference type="NCBI Taxonomy" id="2204294"/>
    <lineage>
        <taxon>Bacteria</taxon>
        <taxon>Pseudomonadati</taxon>
        <taxon>Pseudomonadota</taxon>
        <taxon>Gammaproteobacteria</taxon>
        <taxon>Vibrionales</taxon>
        <taxon>Vibrionaceae</taxon>
        <taxon>Photobacterium</taxon>
    </lineage>
</organism>
<feature type="domain" description="GGDEF" evidence="4">
    <location>
        <begin position="166"/>
        <end position="295"/>
    </location>
</feature>
<dbReference type="CDD" id="cd01949">
    <property type="entry name" value="GGDEF"/>
    <property type="match status" value="1"/>
</dbReference>
<dbReference type="InterPro" id="IPR035965">
    <property type="entry name" value="PAS-like_dom_sf"/>
</dbReference>
<dbReference type="Gene3D" id="3.30.70.270">
    <property type="match status" value="1"/>
</dbReference>
<dbReference type="SMART" id="SM00267">
    <property type="entry name" value="GGDEF"/>
    <property type="match status" value="1"/>
</dbReference>
<proteinExistence type="predicted"/>
<comment type="catalytic activity">
    <reaction evidence="3">
        <text>2 GTP = 3',3'-c-di-GMP + 2 diphosphate</text>
        <dbReference type="Rhea" id="RHEA:24898"/>
        <dbReference type="ChEBI" id="CHEBI:33019"/>
        <dbReference type="ChEBI" id="CHEBI:37565"/>
        <dbReference type="ChEBI" id="CHEBI:58805"/>
        <dbReference type="EC" id="2.7.7.65"/>
    </reaction>
</comment>
<dbReference type="PROSITE" id="PS50887">
    <property type="entry name" value="GGDEF"/>
    <property type="match status" value="1"/>
</dbReference>
<dbReference type="InterPro" id="IPR050469">
    <property type="entry name" value="Diguanylate_Cyclase"/>
</dbReference>
<keyword evidence="5" id="KW-0808">Transferase</keyword>
<reference evidence="6" key="1">
    <citation type="submission" date="2017-06" db="EMBL/GenBank/DDBJ databases">
        <authorList>
            <person name="Rodrigo-Torres L."/>
            <person name="Arahal R.D."/>
            <person name="Lucena T."/>
        </authorList>
    </citation>
    <scope>NUCLEOTIDE SEQUENCE [LARGE SCALE GENOMIC DNA]</scope>
    <source>
        <strain evidence="6">CECT 9190</strain>
    </source>
</reference>
<sequence>MQEEHANLLSGLYAALDHVHSFVYIKNQKLEYVYANIHTLKLFECTAEELYFATDSKFFPSDVVNELRAVDLKVLSGESTEEEIIVNGETSKRRIYLNVKTPIYSNTTPHEIIGILGISTDITTQKSLEEKALRLAKTDVLTGLANRLELDARLNHEIERYKRFKYPLSVILADLDHFKNVNDNYGHLLGDKCLVQVSDILNDCSRVVDTVGRWGGEEFLILCPETDLDGAITLAEACRMTIAQHYFPEVKHVTISLGVTTFIAGDTLEMLINRADQALYHAKTNGRNRVEALIG</sequence>
<dbReference type="InterPro" id="IPR043128">
    <property type="entry name" value="Rev_trsase/Diguanyl_cyclase"/>
</dbReference>
<protein>
    <recommendedName>
        <fullName evidence="2">diguanylate cyclase</fullName>
        <ecNumber evidence="2">2.7.7.65</ecNumber>
    </recommendedName>
</protein>
<evidence type="ECO:0000313" key="5">
    <source>
        <dbReference type="EMBL" id="SMY34525.1"/>
    </source>
</evidence>
<keyword evidence="6" id="KW-1185">Reference proteome</keyword>
<dbReference type="GO" id="GO:0052621">
    <property type="term" value="F:diguanylate cyclase activity"/>
    <property type="evidence" value="ECO:0007669"/>
    <property type="project" value="UniProtKB-EC"/>
</dbReference>
<evidence type="ECO:0000259" key="4">
    <source>
        <dbReference type="PROSITE" id="PS50887"/>
    </source>
</evidence>
<dbReference type="SUPFAM" id="SSF55073">
    <property type="entry name" value="Nucleotide cyclase"/>
    <property type="match status" value="1"/>
</dbReference>
<dbReference type="EC" id="2.7.7.65" evidence="2"/>
<keyword evidence="5" id="KW-0548">Nucleotidyltransferase</keyword>
<dbReference type="InterPro" id="IPR000160">
    <property type="entry name" value="GGDEF_dom"/>
</dbReference>
<dbReference type="Pfam" id="PF00990">
    <property type="entry name" value="GGDEF"/>
    <property type="match status" value="1"/>
</dbReference>
<comment type="cofactor">
    <cofactor evidence="1">
        <name>Mg(2+)</name>
        <dbReference type="ChEBI" id="CHEBI:18420"/>
    </cofactor>
</comment>
<dbReference type="Proteomes" id="UP000195963">
    <property type="component" value="Unassembled WGS sequence"/>
</dbReference>
<dbReference type="NCBIfam" id="TIGR00254">
    <property type="entry name" value="GGDEF"/>
    <property type="match status" value="1"/>
</dbReference>
<evidence type="ECO:0000256" key="1">
    <source>
        <dbReference type="ARBA" id="ARBA00001946"/>
    </source>
</evidence>
<dbReference type="Pfam" id="PF08448">
    <property type="entry name" value="PAS_4"/>
    <property type="match status" value="1"/>
</dbReference>
<dbReference type="SUPFAM" id="SSF55785">
    <property type="entry name" value="PYP-like sensor domain (PAS domain)"/>
    <property type="match status" value="1"/>
</dbReference>
<gene>
    <name evidence="5" type="primary">ydaM_2</name>
    <name evidence="5" type="ORF">PMAL9190_01712</name>
</gene>
<name>A0A1Y6MD80_9GAMM</name>
<dbReference type="EMBL" id="FYAK01000002">
    <property type="protein sequence ID" value="SMY34525.1"/>
    <property type="molecule type" value="Genomic_DNA"/>
</dbReference>
<evidence type="ECO:0000256" key="2">
    <source>
        <dbReference type="ARBA" id="ARBA00012528"/>
    </source>
</evidence>